<dbReference type="EMBL" id="JAWDJR010000015">
    <property type="protein sequence ID" value="KAK9961918.1"/>
    <property type="molecule type" value="Genomic_DNA"/>
</dbReference>
<comment type="caution">
    <text evidence="1">The sequence shown here is derived from an EMBL/GenBank/DDBJ whole genome shotgun (WGS) entry which is preliminary data.</text>
</comment>
<keyword evidence="2" id="KW-1185">Reference proteome</keyword>
<reference evidence="1 2" key="1">
    <citation type="submission" date="2024-05" db="EMBL/GenBank/DDBJ databases">
        <title>A high-quality chromosomal-level genome assembly of Topmouth culter (Culter alburnus).</title>
        <authorList>
            <person name="Zhao H."/>
        </authorList>
    </citation>
    <scope>NUCLEOTIDE SEQUENCE [LARGE SCALE GENOMIC DNA]</scope>
    <source>
        <strain evidence="1">CATC2023</strain>
        <tissue evidence="1">Muscle</tissue>
    </source>
</reference>
<dbReference type="AlphaFoldDB" id="A0AAW1ZLZ6"/>
<protein>
    <submittedName>
        <fullName evidence="1">Uncharacterized protein</fullName>
    </submittedName>
</protein>
<sequence length="80" mass="8681">MVRSQSHGWRKPESPVPIRRICCVQQLLYPGLGEDAARTENAEKVALKPLPESLPLQSAAADAGPAHSRLTYGDALPIYS</sequence>
<organism evidence="1 2">
    <name type="scientific">Culter alburnus</name>
    <name type="common">Topmouth culter</name>
    <dbReference type="NCBI Taxonomy" id="194366"/>
    <lineage>
        <taxon>Eukaryota</taxon>
        <taxon>Metazoa</taxon>
        <taxon>Chordata</taxon>
        <taxon>Craniata</taxon>
        <taxon>Vertebrata</taxon>
        <taxon>Euteleostomi</taxon>
        <taxon>Actinopterygii</taxon>
        <taxon>Neopterygii</taxon>
        <taxon>Teleostei</taxon>
        <taxon>Ostariophysi</taxon>
        <taxon>Cypriniformes</taxon>
        <taxon>Xenocyprididae</taxon>
        <taxon>Xenocypridinae</taxon>
        <taxon>Culter</taxon>
    </lineage>
</organism>
<accession>A0AAW1ZLZ6</accession>
<name>A0AAW1ZLZ6_CULAL</name>
<proteinExistence type="predicted"/>
<evidence type="ECO:0000313" key="1">
    <source>
        <dbReference type="EMBL" id="KAK9961918.1"/>
    </source>
</evidence>
<feature type="non-terminal residue" evidence="1">
    <location>
        <position position="80"/>
    </location>
</feature>
<evidence type="ECO:0000313" key="2">
    <source>
        <dbReference type="Proteomes" id="UP001479290"/>
    </source>
</evidence>
<gene>
    <name evidence="1" type="ORF">ABG768_007316</name>
</gene>
<dbReference type="Proteomes" id="UP001479290">
    <property type="component" value="Unassembled WGS sequence"/>
</dbReference>